<proteinExistence type="predicted"/>
<dbReference type="PANTHER" id="PTHR21445:SF0">
    <property type="entry name" value="APURINIC-APYRIMIDINIC ENDONUCLEASE"/>
    <property type="match status" value="1"/>
</dbReference>
<dbReference type="InterPro" id="IPR001719">
    <property type="entry name" value="AP_endonuc_2"/>
</dbReference>
<dbReference type="GO" id="GO:0003677">
    <property type="term" value="F:DNA binding"/>
    <property type="evidence" value="ECO:0007669"/>
    <property type="project" value="InterPro"/>
</dbReference>
<dbReference type="AlphaFoldDB" id="X1MFF3"/>
<dbReference type="SUPFAM" id="SSF51658">
    <property type="entry name" value="Xylose isomerase-like"/>
    <property type="match status" value="1"/>
</dbReference>
<dbReference type="PANTHER" id="PTHR21445">
    <property type="entry name" value="ENDONUCLEASE IV ENDODEOXYRIBONUCLEASE IV"/>
    <property type="match status" value="1"/>
</dbReference>
<reference evidence="2" key="1">
    <citation type="journal article" date="2014" name="Front. Microbiol.">
        <title>High frequency of phylogenetically diverse reductive dehalogenase-homologous genes in deep subseafloor sedimentary metagenomes.</title>
        <authorList>
            <person name="Kawai M."/>
            <person name="Futagami T."/>
            <person name="Toyoda A."/>
            <person name="Takaki Y."/>
            <person name="Nishi S."/>
            <person name="Hori S."/>
            <person name="Arai W."/>
            <person name="Tsubouchi T."/>
            <person name="Morono Y."/>
            <person name="Uchiyama I."/>
            <person name="Ito T."/>
            <person name="Fujiyama A."/>
            <person name="Inagaki F."/>
            <person name="Takami H."/>
        </authorList>
    </citation>
    <scope>NUCLEOTIDE SEQUENCE</scope>
    <source>
        <strain evidence="2">Expedition CK06-06</strain>
    </source>
</reference>
<evidence type="ECO:0000259" key="1">
    <source>
        <dbReference type="Pfam" id="PF01261"/>
    </source>
</evidence>
<name>X1MFF3_9ZZZZ</name>
<gene>
    <name evidence="2" type="ORF">S06H3_09584</name>
</gene>
<dbReference type="GO" id="GO:0008270">
    <property type="term" value="F:zinc ion binding"/>
    <property type="evidence" value="ECO:0007669"/>
    <property type="project" value="InterPro"/>
</dbReference>
<dbReference type="Gene3D" id="3.20.20.150">
    <property type="entry name" value="Divalent-metal-dependent TIM barrel enzymes"/>
    <property type="match status" value="1"/>
</dbReference>
<comment type="caution">
    <text evidence="2">The sequence shown here is derived from an EMBL/GenBank/DDBJ whole genome shotgun (WGS) entry which is preliminary data.</text>
</comment>
<dbReference type="GO" id="GO:0008081">
    <property type="term" value="F:phosphoric diester hydrolase activity"/>
    <property type="evidence" value="ECO:0007669"/>
    <property type="project" value="TreeGrafter"/>
</dbReference>
<dbReference type="InterPro" id="IPR036237">
    <property type="entry name" value="Xyl_isomerase-like_sf"/>
</dbReference>
<dbReference type="Pfam" id="PF01261">
    <property type="entry name" value="AP_endonuc_2"/>
    <property type="match status" value="1"/>
</dbReference>
<protein>
    <recommendedName>
        <fullName evidence="1">Xylose isomerase-like TIM barrel domain-containing protein</fullName>
    </recommendedName>
</protein>
<sequence length="235" mass="26032">MEKLLFGTAGSPHSSRTLSTIDGIKRIAELGLGCMELEFVQGVRMGEGGARLVAETASREGIKLSAHAPYFINLNAHEPEKIIASQERILQTARIGAICGAQSIVFHAAYYLGDPPEKAYETVKKSLGEIMNQLKRENNRVWIRPEVMGKPSQFGTIEEVLNLCTELEGVGICVDFAHWHARTGKFNSYPEFASILQQIKQRLGDEARDDMHIHVSGIAYGKKGEIKHLNLKESD</sequence>
<dbReference type="InterPro" id="IPR013022">
    <property type="entry name" value="Xyl_isomerase-like_TIM-brl"/>
</dbReference>
<organism evidence="2">
    <name type="scientific">marine sediment metagenome</name>
    <dbReference type="NCBI Taxonomy" id="412755"/>
    <lineage>
        <taxon>unclassified sequences</taxon>
        <taxon>metagenomes</taxon>
        <taxon>ecological metagenomes</taxon>
    </lineage>
</organism>
<accession>X1MFF3</accession>
<dbReference type="EMBL" id="BARV01004258">
    <property type="protein sequence ID" value="GAI16826.1"/>
    <property type="molecule type" value="Genomic_DNA"/>
</dbReference>
<evidence type="ECO:0000313" key="2">
    <source>
        <dbReference type="EMBL" id="GAI16826.1"/>
    </source>
</evidence>
<dbReference type="GO" id="GO:0006284">
    <property type="term" value="P:base-excision repair"/>
    <property type="evidence" value="ECO:0007669"/>
    <property type="project" value="TreeGrafter"/>
</dbReference>
<dbReference type="SMART" id="SM00518">
    <property type="entry name" value="AP2Ec"/>
    <property type="match status" value="1"/>
</dbReference>
<feature type="domain" description="Xylose isomerase-like TIM barrel" evidence="1">
    <location>
        <begin position="25"/>
        <end position="223"/>
    </location>
</feature>
<dbReference type="GO" id="GO:0003906">
    <property type="term" value="F:DNA-(apurinic or apyrimidinic site) endonuclease activity"/>
    <property type="evidence" value="ECO:0007669"/>
    <property type="project" value="TreeGrafter"/>
</dbReference>
<feature type="non-terminal residue" evidence="2">
    <location>
        <position position="235"/>
    </location>
</feature>